<proteinExistence type="predicted"/>
<keyword evidence="4" id="KW-1185">Reference proteome</keyword>
<feature type="compositionally biased region" description="Low complexity" evidence="1">
    <location>
        <begin position="83"/>
        <end position="92"/>
    </location>
</feature>
<dbReference type="PANTHER" id="PTHR12601:SF6">
    <property type="entry name" value="CLUSTERED MITOCHONDRIA PROTEIN HOMOLOG"/>
    <property type="match status" value="1"/>
</dbReference>
<evidence type="ECO:0000256" key="1">
    <source>
        <dbReference type="SAM" id="MobiDB-lite"/>
    </source>
</evidence>
<dbReference type="EMBL" id="KB008060">
    <property type="protein sequence ID" value="ELR14266.1"/>
    <property type="molecule type" value="Genomic_DNA"/>
</dbReference>
<dbReference type="PANTHER" id="PTHR12601">
    <property type="entry name" value="EUKARYOTIC TRANSLATION INITIATION FACTOR 3 SUBUNIT EIF-3"/>
    <property type="match status" value="1"/>
</dbReference>
<dbReference type="Pfam" id="PF13236">
    <property type="entry name" value="CLU"/>
    <property type="match status" value="1"/>
</dbReference>
<dbReference type="KEGG" id="acan:ACA1_105770"/>
<evidence type="ECO:0000313" key="4">
    <source>
        <dbReference type="Proteomes" id="UP000011083"/>
    </source>
</evidence>
<accession>L8GQ60</accession>
<name>L8GQ60_ACACF</name>
<dbReference type="GO" id="GO:0048312">
    <property type="term" value="P:intracellular distribution of mitochondria"/>
    <property type="evidence" value="ECO:0007669"/>
    <property type="project" value="TreeGrafter"/>
</dbReference>
<dbReference type="AlphaFoldDB" id="L8GQ60"/>
<feature type="domain" description="Clu" evidence="2">
    <location>
        <begin position="362"/>
        <end position="623"/>
    </location>
</feature>
<organism evidence="3 4">
    <name type="scientific">Acanthamoeba castellanii (strain ATCC 30010 / Neff)</name>
    <dbReference type="NCBI Taxonomy" id="1257118"/>
    <lineage>
        <taxon>Eukaryota</taxon>
        <taxon>Amoebozoa</taxon>
        <taxon>Discosea</taxon>
        <taxon>Longamoebia</taxon>
        <taxon>Centramoebida</taxon>
        <taxon>Acanthamoebidae</taxon>
        <taxon>Acanthamoeba</taxon>
    </lineage>
</organism>
<dbReference type="RefSeq" id="XP_004336279.1">
    <property type="nucleotide sequence ID" value="XM_004336231.1"/>
</dbReference>
<reference evidence="3 4" key="1">
    <citation type="journal article" date="2013" name="Genome Biol.">
        <title>Genome of Acanthamoeba castellanii highlights extensive lateral gene transfer and early evolution of tyrosine kinase signaling.</title>
        <authorList>
            <person name="Clarke M."/>
            <person name="Lohan A.J."/>
            <person name="Liu B."/>
            <person name="Lagkouvardos I."/>
            <person name="Roy S."/>
            <person name="Zafar N."/>
            <person name="Bertelli C."/>
            <person name="Schilde C."/>
            <person name="Kianianmomeni A."/>
            <person name="Burglin T.R."/>
            <person name="Frech C."/>
            <person name="Turcotte B."/>
            <person name="Kopec K.O."/>
            <person name="Synnott J.M."/>
            <person name="Choo C."/>
            <person name="Paponov I."/>
            <person name="Finkler A."/>
            <person name="Soon Heng Tan C."/>
            <person name="Hutchins A.P."/>
            <person name="Weinmeier T."/>
            <person name="Rattei T."/>
            <person name="Chu J.S."/>
            <person name="Gimenez G."/>
            <person name="Irimia M."/>
            <person name="Rigden D.J."/>
            <person name="Fitzpatrick D.A."/>
            <person name="Lorenzo-Morales J."/>
            <person name="Bateman A."/>
            <person name="Chiu C.H."/>
            <person name="Tang P."/>
            <person name="Hegemann P."/>
            <person name="Fromm H."/>
            <person name="Raoult D."/>
            <person name="Greub G."/>
            <person name="Miranda-Saavedra D."/>
            <person name="Chen N."/>
            <person name="Nash P."/>
            <person name="Ginger M.L."/>
            <person name="Horn M."/>
            <person name="Schaap P."/>
            <person name="Caler L."/>
            <person name="Loftus B."/>
        </authorList>
    </citation>
    <scope>NUCLEOTIDE SEQUENCE [LARGE SCALE GENOMIC DNA]</scope>
    <source>
        <strain evidence="3 4">Neff</strain>
    </source>
</reference>
<dbReference type="PROSITE" id="PS51823">
    <property type="entry name" value="CLU"/>
    <property type="match status" value="1"/>
</dbReference>
<evidence type="ECO:0000259" key="2">
    <source>
        <dbReference type="PROSITE" id="PS51823"/>
    </source>
</evidence>
<dbReference type="InterPro" id="IPR033646">
    <property type="entry name" value="CLU-central"/>
</dbReference>
<evidence type="ECO:0000313" key="3">
    <source>
        <dbReference type="EMBL" id="ELR14266.1"/>
    </source>
</evidence>
<dbReference type="OrthoDB" id="18317at2759"/>
<protein>
    <recommendedName>
        <fullName evidence="2">Clu domain-containing protein</fullName>
    </recommendedName>
</protein>
<sequence length="1047" mass="115423">MAYYANIAVRSISRPVGEEDEGDVYFPTVHVKAQHIINPEEDAETAAPENEPKRKRGTVDYCYALFDGLPPSSPSPSPHESEPQAASSSPPHKIYSTYAELSGESAPVGTDSYEVSDDDEDDEDDEDRDDGYYVPNTSGMVHDDQPAGYVAAPYSPSLRGRLNPENHDDYDDDAESNAYTKDQAYTKAEPSSKTTADGDMEWTVLEPAQQKQQPGGYDDPEVYRILAQVDAERVKAAVRNYAESLGSQEGEALLRHILAHVKAIDLAADADVDTVAGSGVDSAQKKAVAARPKISIGGGGVYAGAHELPELAKLPLSYGSKVFNAPAQPKAQARPQYVSLSGQGAKCVSSNPLTRPGGAGLRGSGECPVGDIGRRDKASLVSQAAPVVEKNTKWNESYQDLLAGGLQAMPLASVKKLLRLANDFVYTCLTYTKVIVNELNMPNDRKTIKPATDIGGLAGGEKYVIQGILFKFCLDPQVSTKGKGVWLYGGNRPSEEKAAKAAALELQGLSLLSSLFLPGIHIPLMALIDFKGFRILATSLLPLGPDTIVYGSHDAGKTVHASDPVFNKMMDEIGVMLNLKKHTVGKKKVPIVGPGDIEGHKALDGRYYLLDYARLMPSQAPIPSEDGKWDGRGVFYQMLRPEFVRSYSTPLSSDVFTGWSMYDTEREKSEREVIAATQVMINERIPALAADLDAFDTSVLSEIYARRVSEELDPIRIIQFLNLVNLESRMHCAGINCRHMGRLRQLVHNKAMRSYILCAAVSRALKHKLRNRMRRAVREKRQGDLASEVSCKRVAARVLNKILGQHPKSEDFWRRSVVKSLRKRFPFILSPEELAETYDIRTDICLRVILAILMTQNMMRLTSDASNAIFRDLTTVKLVSNDIEVIWSNIKFSPLINILDAEVCRRMSTGKNRGLGLRLLESARAKLKTAIEALPSCSYSHWSIARVEKEIVRHPEYEPVAEQIFNSIYKHLRLSHEMEKTKGLLLTWAQVLEMHAERLEQANGGVPTARTTEMRAEAAAKRAMAVEVPRHHCDSGGEEDEDCAVCL</sequence>
<dbReference type="GO" id="GO:0003729">
    <property type="term" value="F:mRNA binding"/>
    <property type="evidence" value="ECO:0007669"/>
    <property type="project" value="TreeGrafter"/>
</dbReference>
<feature type="compositionally biased region" description="Acidic residues" evidence="1">
    <location>
        <begin position="114"/>
        <end position="129"/>
    </location>
</feature>
<dbReference type="Pfam" id="PF12807">
    <property type="entry name" value="eIF3_p135"/>
    <property type="match status" value="1"/>
</dbReference>
<dbReference type="VEuPathDB" id="AmoebaDB:ACA1_105770"/>
<gene>
    <name evidence="3" type="ORF">ACA1_105770</name>
</gene>
<dbReference type="InterPro" id="IPR027523">
    <property type="entry name" value="CLU_prot"/>
</dbReference>
<dbReference type="GO" id="GO:0005737">
    <property type="term" value="C:cytoplasm"/>
    <property type="evidence" value="ECO:0007669"/>
    <property type="project" value="TreeGrafter"/>
</dbReference>
<dbReference type="Proteomes" id="UP000011083">
    <property type="component" value="Unassembled WGS sequence"/>
</dbReference>
<dbReference type="GeneID" id="14914899"/>
<feature type="region of interest" description="Disordered" evidence="1">
    <location>
        <begin position="37"/>
        <end position="199"/>
    </location>
</feature>
<dbReference type="InterPro" id="IPR025697">
    <property type="entry name" value="CLU_dom"/>
</dbReference>